<dbReference type="GO" id="GO:0006355">
    <property type="term" value="P:regulation of DNA-templated transcription"/>
    <property type="evidence" value="ECO:0007669"/>
    <property type="project" value="InterPro"/>
</dbReference>
<dbReference type="SUPFAM" id="SSF52172">
    <property type="entry name" value="CheY-like"/>
    <property type="match status" value="1"/>
</dbReference>
<dbReference type="PANTHER" id="PTHR32071:SF57">
    <property type="entry name" value="C4-DICARBOXYLATE TRANSPORT TRANSCRIPTIONAL REGULATORY PROTEIN DCTD"/>
    <property type="match status" value="1"/>
</dbReference>
<dbReference type="Pfam" id="PF00072">
    <property type="entry name" value="Response_reg"/>
    <property type="match status" value="1"/>
</dbReference>
<keyword evidence="1" id="KW-0547">Nucleotide-binding</keyword>
<dbReference type="EMBL" id="CP000478">
    <property type="protein sequence ID" value="ABK16644.1"/>
    <property type="molecule type" value="Genomic_DNA"/>
</dbReference>
<dbReference type="FunFam" id="3.40.50.300:FF:000006">
    <property type="entry name" value="DNA-binding transcriptional regulator NtrC"/>
    <property type="match status" value="1"/>
</dbReference>
<gene>
    <name evidence="9" type="ordered locus">Sfum_0948</name>
</gene>
<keyword evidence="4" id="KW-0238">DNA-binding</keyword>
<protein>
    <submittedName>
        <fullName evidence="9">Two component, sigma54 specific, transcriptional regulator, Fis family</fullName>
    </submittedName>
</protein>
<dbReference type="SMART" id="SM00382">
    <property type="entry name" value="AAA"/>
    <property type="match status" value="1"/>
</dbReference>
<evidence type="ECO:0000259" key="8">
    <source>
        <dbReference type="PROSITE" id="PS50110"/>
    </source>
</evidence>
<dbReference type="InterPro" id="IPR025662">
    <property type="entry name" value="Sigma_54_int_dom_ATP-bd_1"/>
</dbReference>
<keyword evidence="2" id="KW-0067">ATP-binding</keyword>
<dbReference type="Gene3D" id="3.40.50.2300">
    <property type="match status" value="1"/>
</dbReference>
<name>A0LGU2_SYNFM</name>
<dbReference type="PROSITE" id="PS00688">
    <property type="entry name" value="SIGMA54_INTERACT_3"/>
    <property type="match status" value="1"/>
</dbReference>
<dbReference type="PROSITE" id="PS50110">
    <property type="entry name" value="RESPONSE_REGULATORY"/>
    <property type="match status" value="1"/>
</dbReference>
<evidence type="ECO:0000256" key="1">
    <source>
        <dbReference type="ARBA" id="ARBA00022741"/>
    </source>
</evidence>
<dbReference type="eggNOG" id="COG2204">
    <property type="taxonomic scope" value="Bacteria"/>
</dbReference>
<dbReference type="RefSeq" id="WP_011697815.1">
    <property type="nucleotide sequence ID" value="NC_008554.1"/>
</dbReference>
<dbReference type="SMART" id="SM00448">
    <property type="entry name" value="REC"/>
    <property type="match status" value="1"/>
</dbReference>
<dbReference type="PRINTS" id="PR01590">
    <property type="entry name" value="HTHFIS"/>
</dbReference>
<sequence length="452" mass="51327">MASVFVIEDDRRWRACLREALQPMHSVVFTSENTTGYDLLAREAHEAVIINLEAISSNGIERLKELRRVLPYTPLIVTSPLGATEFIVEAVKAGAVDFVPKPYSGTRIKLAVDKALENRSLRDEIDYLRRQQDIIYDFDGIIAASASMKHAMSTIRKLAHSDSVVLMTGETGTGKSILSGAIHFNSARRRKPFVKINCANIPEALLESELFGHEKGAFTSANKTRVGRLEQANGGSVFLDEIGELSLALQAKFLRVLEEKAFERLGGNQTIHSDIRIIAATNKNLDEQVTNGAFREDLYYRVNVLRVHLPPLRNRRECIEPLSYHLLGKICRTARKRIEGFLPEVIALFKDYHWPGNIRELSNTIERSVFLEENRVIHAENVFLPLPARRSDRTDSTLKELTLREKEMILDALEACHWTQKDAASMLGITPRMLNYKVKKYGITHPRWRKNR</sequence>
<dbReference type="Gene3D" id="1.10.10.60">
    <property type="entry name" value="Homeodomain-like"/>
    <property type="match status" value="1"/>
</dbReference>
<dbReference type="Pfam" id="PF25601">
    <property type="entry name" value="AAA_lid_14"/>
    <property type="match status" value="1"/>
</dbReference>
<dbReference type="SUPFAM" id="SSF46689">
    <property type="entry name" value="Homeodomain-like"/>
    <property type="match status" value="1"/>
</dbReference>
<dbReference type="STRING" id="335543.Sfum_0948"/>
<dbReference type="InterPro" id="IPR002078">
    <property type="entry name" value="Sigma_54_int"/>
</dbReference>
<dbReference type="Proteomes" id="UP000001784">
    <property type="component" value="Chromosome"/>
</dbReference>
<dbReference type="HOGENOM" id="CLU_000445_0_6_7"/>
<dbReference type="GO" id="GO:0000160">
    <property type="term" value="P:phosphorelay signal transduction system"/>
    <property type="evidence" value="ECO:0007669"/>
    <property type="project" value="InterPro"/>
</dbReference>
<dbReference type="InterPro" id="IPR011006">
    <property type="entry name" value="CheY-like_superfamily"/>
</dbReference>
<evidence type="ECO:0000313" key="9">
    <source>
        <dbReference type="EMBL" id="ABK16644.1"/>
    </source>
</evidence>
<dbReference type="PROSITE" id="PS00676">
    <property type="entry name" value="SIGMA54_INTERACT_2"/>
    <property type="match status" value="1"/>
</dbReference>
<dbReference type="InterPro" id="IPR025944">
    <property type="entry name" value="Sigma_54_int_dom_CS"/>
</dbReference>
<evidence type="ECO:0000256" key="5">
    <source>
        <dbReference type="ARBA" id="ARBA00023163"/>
    </source>
</evidence>
<feature type="domain" description="Sigma-54 factor interaction" evidence="7">
    <location>
        <begin position="141"/>
        <end position="370"/>
    </location>
</feature>
<proteinExistence type="predicted"/>
<evidence type="ECO:0000256" key="4">
    <source>
        <dbReference type="ARBA" id="ARBA00023125"/>
    </source>
</evidence>
<dbReference type="InterPro" id="IPR001789">
    <property type="entry name" value="Sig_transdc_resp-reg_receiver"/>
</dbReference>
<dbReference type="InterPro" id="IPR027417">
    <property type="entry name" value="P-loop_NTPase"/>
</dbReference>
<accession>A0LGU2</accession>
<dbReference type="SUPFAM" id="SSF52540">
    <property type="entry name" value="P-loop containing nucleoside triphosphate hydrolases"/>
    <property type="match status" value="1"/>
</dbReference>
<comment type="caution">
    <text evidence="6">Lacks conserved residue(s) required for the propagation of feature annotation.</text>
</comment>
<dbReference type="Gene3D" id="1.10.8.60">
    <property type="match status" value="1"/>
</dbReference>
<dbReference type="PANTHER" id="PTHR32071">
    <property type="entry name" value="TRANSCRIPTIONAL REGULATORY PROTEIN"/>
    <property type="match status" value="1"/>
</dbReference>
<dbReference type="CDD" id="cd00156">
    <property type="entry name" value="REC"/>
    <property type="match status" value="1"/>
</dbReference>
<reference evidence="9 10" key="1">
    <citation type="submission" date="2006-10" db="EMBL/GenBank/DDBJ databases">
        <title>Complete sequence of Syntrophobacter fumaroxidans MPOB.</title>
        <authorList>
            <consortium name="US DOE Joint Genome Institute"/>
            <person name="Copeland A."/>
            <person name="Lucas S."/>
            <person name="Lapidus A."/>
            <person name="Barry K."/>
            <person name="Detter J.C."/>
            <person name="Glavina del Rio T."/>
            <person name="Hammon N."/>
            <person name="Israni S."/>
            <person name="Pitluck S."/>
            <person name="Goltsman E.G."/>
            <person name="Martinez M."/>
            <person name="Schmutz J."/>
            <person name="Larimer F."/>
            <person name="Land M."/>
            <person name="Hauser L."/>
            <person name="Kyrpides N."/>
            <person name="Kim E."/>
            <person name="Boone D.R."/>
            <person name="Brockman F."/>
            <person name="Culley D."/>
            <person name="Ferry J."/>
            <person name="Gunsalus R."/>
            <person name="McInerney M.J."/>
            <person name="Morrison M."/>
            <person name="Plugge C."/>
            <person name="Rohlin L."/>
            <person name="Scholten J."/>
            <person name="Sieber J."/>
            <person name="Stams A.J.M."/>
            <person name="Worm P."/>
            <person name="Henstra A.M."/>
            <person name="Richardson P."/>
        </authorList>
    </citation>
    <scope>NUCLEOTIDE SEQUENCE [LARGE SCALE GENOMIC DNA]</scope>
    <source>
        <strain evidence="10">DSM 10017 / MPOB</strain>
    </source>
</reference>
<dbReference type="CDD" id="cd00009">
    <property type="entry name" value="AAA"/>
    <property type="match status" value="1"/>
</dbReference>
<dbReference type="InterPro" id="IPR025943">
    <property type="entry name" value="Sigma_54_int_dom_ATP-bd_2"/>
</dbReference>
<keyword evidence="5" id="KW-0804">Transcription</keyword>
<dbReference type="KEGG" id="sfu:Sfum_0948"/>
<dbReference type="InterPro" id="IPR058031">
    <property type="entry name" value="AAA_lid_NorR"/>
</dbReference>
<dbReference type="InterPro" id="IPR009057">
    <property type="entry name" value="Homeodomain-like_sf"/>
</dbReference>
<dbReference type="AlphaFoldDB" id="A0LGU2"/>
<evidence type="ECO:0000256" key="3">
    <source>
        <dbReference type="ARBA" id="ARBA00023015"/>
    </source>
</evidence>
<keyword evidence="10" id="KW-1185">Reference proteome</keyword>
<dbReference type="Gene3D" id="3.40.50.300">
    <property type="entry name" value="P-loop containing nucleotide triphosphate hydrolases"/>
    <property type="match status" value="1"/>
</dbReference>
<dbReference type="PROSITE" id="PS00675">
    <property type="entry name" value="SIGMA54_INTERACT_1"/>
    <property type="match status" value="1"/>
</dbReference>
<dbReference type="InterPro" id="IPR002197">
    <property type="entry name" value="HTH_Fis"/>
</dbReference>
<dbReference type="PROSITE" id="PS50045">
    <property type="entry name" value="SIGMA54_INTERACT_4"/>
    <property type="match status" value="1"/>
</dbReference>
<evidence type="ECO:0000256" key="6">
    <source>
        <dbReference type="PROSITE-ProRule" id="PRU00169"/>
    </source>
</evidence>
<feature type="domain" description="Response regulatory" evidence="8">
    <location>
        <begin position="3"/>
        <end position="116"/>
    </location>
</feature>
<evidence type="ECO:0000256" key="2">
    <source>
        <dbReference type="ARBA" id="ARBA00022840"/>
    </source>
</evidence>
<evidence type="ECO:0000259" key="7">
    <source>
        <dbReference type="PROSITE" id="PS50045"/>
    </source>
</evidence>
<keyword evidence="3" id="KW-0805">Transcription regulation</keyword>
<evidence type="ECO:0000313" key="10">
    <source>
        <dbReference type="Proteomes" id="UP000001784"/>
    </source>
</evidence>
<dbReference type="InterPro" id="IPR003593">
    <property type="entry name" value="AAA+_ATPase"/>
</dbReference>
<dbReference type="InParanoid" id="A0LGU2"/>
<dbReference type="OrthoDB" id="5469578at2"/>
<dbReference type="GO" id="GO:0005524">
    <property type="term" value="F:ATP binding"/>
    <property type="evidence" value="ECO:0007669"/>
    <property type="project" value="UniProtKB-KW"/>
</dbReference>
<dbReference type="Pfam" id="PF00158">
    <property type="entry name" value="Sigma54_activat"/>
    <property type="match status" value="1"/>
</dbReference>
<organism evidence="9 10">
    <name type="scientific">Syntrophobacter fumaroxidans (strain DSM 10017 / MPOB)</name>
    <dbReference type="NCBI Taxonomy" id="335543"/>
    <lineage>
        <taxon>Bacteria</taxon>
        <taxon>Pseudomonadati</taxon>
        <taxon>Thermodesulfobacteriota</taxon>
        <taxon>Syntrophobacteria</taxon>
        <taxon>Syntrophobacterales</taxon>
        <taxon>Syntrophobacteraceae</taxon>
        <taxon>Syntrophobacter</taxon>
    </lineage>
</organism>
<dbReference type="Pfam" id="PF02954">
    <property type="entry name" value="HTH_8"/>
    <property type="match status" value="1"/>
</dbReference>
<dbReference type="GO" id="GO:0043565">
    <property type="term" value="F:sequence-specific DNA binding"/>
    <property type="evidence" value="ECO:0007669"/>
    <property type="project" value="InterPro"/>
</dbReference>